<gene>
    <name evidence="1" type="ORF">L1987_21037</name>
</gene>
<accession>A0ACB9IUZ8</accession>
<reference evidence="2" key="1">
    <citation type="journal article" date="2022" name="Mol. Ecol. Resour.">
        <title>The genomes of chicory, endive, great burdock and yacon provide insights into Asteraceae palaeo-polyploidization history and plant inulin production.</title>
        <authorList>
            <person name="Fan W."/>
            <person name="Wang S."/>
            <person name="Wang H."/>
            <person name="Wang A."/>
            <person name="Jiang F."/>
            <person name="Liu H."/>
            <person name="Zhao H."/>
            <person name="Xu D."/>
            <person name="Zhang Y."/>
        </authorList>
    </citation>
    <scope>NUCLEOTIDE SEQUENCE [LARGE SCALE GENOMIC DNA]</scope>
    <source>
        <strain evidence="2">cv. Yunnan</strain>
    </source>
</reference>
<evidence type="ECO:0000313" key="2">
    <source>
        <dbReference type="Proteomes" id="UP001056120"/>
    </source>
</evidence>
<proteinExistence type="predicted"/>
<organism evidence="1 2">
    <name type="scientific">Smallanthus sonchifolius</name>
    <dbReference type="NCBI Taxonomy" id="185202"/>
    <lineage>
        <taxon>Eukaryota</taxon>
        <taxon>Viridiplantae</taxon>
        <taxon>Streptophyta</taxon>
        <taxon>Embryophyta</taxon>
        <taxon>Tracheophyta</taxon>
        <taxon>Spermatophyta</taxon>
        <taxon>Magnoliopsida</taxon>
        <taxon>eudicotyledons</taxon>
        <taxon>Gunneridae</taxon>
        <taxon>Pentapetalae</taxon>
        <taxon>asterids</taxon>
        <taxon>campanulids</taxon>
        <taxon>Asterales</taxon>
        <taxon>Asteraceae</taxon>
        <taxon>Asteroideae</taxon>
        <taxon>Heliantheae alliance</taxon>
        <taxon>Millerieae</taxon>
        <taxon>Smallanthus</taxon>
    </lineage>
</organism>
<name>A0ACB9IUZ8_9ASTR</name>
<comment type="caution">
    <text evidence="1">The sequence shown here is derived from an EMBL/GenBank/DDBJ whole genome shotgun (WGS) entry which is preliminary data.</text>
</comment>
<dbReference type="Proteomes" id="UP001056120">
    <property type="component" value="Linkage Group LG07"/>
</dbReference>
<sequence>METPNPHCFEDQRLIIISKQQHIKSKTASEIWSALEKHFYEHQSTTTANPNLGSLGDGGGVSAGPSGGQEVSSGRLTIAHGAAMSQLPIAYLETKTTSPTDVDTRNDGIWKISKN</sequence>
<protein>
    <submittedName>
        <fullName evidence="1">Uncharacterized protein</fullName>
    </submittedName>
</protein>
<evidence type="ECO:0000313" key="1">
    <source>
        <dbReference type="EMBL" id="KAI3811316.1"/>
    </source>
</evidence>
<keyword evidence="2" id="KW-1185">Reference proteome</keyword>
<dbReference type="EMBL" id="CM042024">
    <property type="protein sequence ID" value="KAI3811316.1"/>
    <property type="molecule type" value="Genomic_DNA"/>
</dbReference>
<reference evidence="1 2" key="2">
    <citation type="journal article" date="2022" name="Mol. Ecol. Resour.">
        <title>The genomes of chicory, endive, great burdock and yacon provide insights into Asteraceae paleo-polyploidization history and plant inulin production.</title>
        <authorList>
            <person name="Fan W."/>
            <person name="Wang S."/>
            <person name="Wang H."/>
            <person name="Wang A."/>
            <person name="Jiang F."/>
            <person name="Liu H."/>
            <person name="Zhao H."/>
            <person name="Xu D."/>
            <person name="Zhang Y."/>
        </authorList>
    </citation>
    <scope>NUCLEOTIDE SEQUENCE [LARGE SCALE GENOMIC DNA]</scope>
    <source>
        <strain evidence="2">cv. Yunnan</strain>
        <tissue evidence="1">Leaves</tissue>
    </source>
</reference>